<evidence type="ECO:0000259" key="5">
    <source>
        <dbReference type="Pfam" id="PF16320"/>
    </source>
</evidence>
<dbReference type="SUPFAM" id="SSF48300">
    <property type="entry name" value="Ribosomal protein L7/12, oligomerisation (N-terminal) domain"/>
    <property type="match status" value="1"/>
</dbReference>
<gene>
    <name evidence="6" type="primary">rplL</name>
    <name evidence="6" type="ORF">NOCA2420035</name>
</gene>
<comment type="similarity">
    <text evidence="1">Belongs to the bacterial ribosomal protein bL12 family.</text>
</comment>
<dbReference type="GO" id="GO:0006412">
    <property type="term" value="P:translation"/>
    <property type="evidence" value="ECO:0007669"/>
    <property type="project" value="InterPro"/>
</dbReference>
<dbReference type="GO" id="GO:0003729">
    <property type="term" value="F:mRNA binding"/>
    <property type="evidence" value="ECO:0007669"/>
    <property type="project" value="TreeGrafter"/>
</dbReference>
<dbReference type="GO" id="GO:0022625">
    <property type="term" value="C:cytosolic large ribosomal subunit"/>
    <property type="evidence" value="ECO:0007669"/>
    <property type="project" value="TreeGrafter"/>
</dbReference>
<dbReference type="Gene3D" id="1.20.5.710">
    <property type="entry name" value="Single helix bin"/>
    <property type="match status" value="1"/>
</dbReference>
<keyword evidence="2" id="KW-0689">Ribosomal protein</keyword>
<dbReference type="NCBIfam" id="TIGR00855">
    <property type="entry name" value="L12"/>
    <property type="match status" value="1"/>
</dbReference>
<dbReference type="Pfam" id="PF00542">
    <property type="entry name" value="Ribosomal_L12"/>
    <property type="match status" value="1"/>
</dbReference>
<name>A0A2P2C642_9ZZZZ</name>
<feature type="domain" description="Large ribosomal subunit protein bL12 C-terminal" evidence="4">
    <location>
        <begin position="94"/>
        <end position="144"/>
    </location>
</feature>
<dbReference type="CDD" id="cd00387">
    <property type="entry name" value="Ribosomal_L7_L12"/>
    <property type="match status" value="1"/>
</dbReference>
<dbReference type="Gene3D" id="3.30.1390.10">
    <property type="match status" value="2"/>
</dbReference>
<dbReference type="AlphaFoldDB" id="A0A2P2C642"/>
<dbReference type="GO" id="GO:0003735">
    <property type="term" value="F:structural constituent of ribosome"/>
    <property type="evidence" value="ECO:0007669"/>
    <property type="project" value="InterPro"/>
</dbReference>
<evidence type="ECO:0000256" key="2">
    <source>
        <dbReference type="ARBA" id="ARBA00022980"/>
    </source>
</evidence>
<dbReference type="Pfam" id="PF16320">
    <property type="entry name" value="Ribosomal_L12_N"/>
    <property type="match status" value="1"/>
</dbReference>
<dbReference type="HAMAP" id="MF_00368">
    <property type="entry name" value="Ribosomal_bL12"/>
    <property type="match status" value="1"/>
</dbReference>
<dbReference type="InterPro" id="IPR014719">
    <property type="entry name" value="Ribosomal_bL12_C/ClpS-like"/>
</dbReference>
<dbReference type="InterPro" id="IPR008932">
    <property type="entry name" value="Ribosomal_bL12_oligo"/>
</dbReference>
<dbReference type="InterPro" id="IPR013823">
    <property type="entry name" value="Ribosomal_bL12_C"/>
</dbReference>
<evidence type="ECO:0000313" key="6">
    <source>
        <dbReference type="EMBL" id="CUR57470.1"/>
    </source>
</evidence>
<dbReference type="InterPro" id="IPR036235">
    <property type="entry name" value="Ribosomal_bL12_oligo_N_sf"/>
</dbReference>
<proteinExistence type="inferred from homology"/>
<accession>A0A2P2C642</accession>
<keyword evidence="3" id="KW-0687">Ribonucleoprotein</keyword>
<dbReference type="InterPro" id="IPR000206">
    <property type="entry name" value="Ribosomal_bL12"/>
</dbReference>
<dbReference type="FunFam" id="1.20.5.710:FF:000005">
    <property type="entry name" value="50S ribosomal protein L7/L12"/>
    <property type="match status" value="1"/>
</dbReference>
<dbReference type="PANTHER" id="PTHR45987">
    <property type="entry name" value="39S RIBOSOMAL PROTEIN L12"/>
    <property type="match status" value="1"/>
</dbReference>
<feature type="domain" description="Large ribosomal subunit protein bL12 oligomerization" evidence="5">
    <location>
        <begin position="6"/>
        <end position="52"/>
    </location>
</feature>
<dbReference type="SUPFAM" id="SSF54736">
    <property type="entry name" value="ClpS-like"/>
    <property type="match status" value="2"/>
</dbReference>
<sequence>MAKLSTDELLDAFKEMTLIELSEFVKQFEETFGVTAAAPVAVAAAAPGGGAAAAEEEVAQDSFDVVLEAAGEKKINVIKEVRALTSLGLKEAKKEVRALTSLGLKEAKDLVEAAPKAVLEGVDKAAAEKAKDALEAAGASVSLK</sequence>
<evidence type="ECO:0000256" key="3">
    <source>
        <dbReference type="ARBA" id="ARBA00023274"/>
    </source>
</evidence>
<reference evidence="6" key="1">
    <citation type="submission" date="2015-08" db="EMBL/GenBank/DDBJ databases">
        <authorList>
            <person name="Babu N.S."/>
            <person name="Beckwith C.J."/>
            <person name="Beseler K.G."/>
            <person name="Brison A."/>
            <person name="Carone J.V."/>
            <person name="Caskin T.P."/>
            <person name="Diamond M."/>
            <person name="Durham M.E."/>
            <person name="Foxe J.M."/>
            <person name="Go M."/>
            <person name="Henderson B.A."/>
            <person name="Jones I.B."/>
            <person name="McGettigan J.A."/>
            <person name="Micheletti S.J."/>
            <person name="Nasrallah M.E."/>
            <person name="Ortiz D."/>
            <person name="Piller C.R."/>
            <person name="Privatt S.R."/>
            <person name="Schneider S.L."/>
            <person name="Sharp S."/>
            <person name="Smith T.C."/>
            <person name="Stanton J.D."/>
            <person name="Ullery H.E."/>
            <person name="Wilson R.J."/>
            <person name="Serrano M.G."/>
            <person name="Buck G."/>
            <person name="Lee V."/>
            <person name="Wang Y."/>
            <person name="Carvalho R."/>
            <person name="Voegtly L."/>
            <person name="Shi R."/>
            <person name="Duckworth R."/>
            <person name="Johnson A."/>
            <person name="Loviza R."/>
            <person name="Walstead R."/>
            <person name="Shah Z."/>
            <person name="Kiflezghi M."/>
            <person name="Wade K."/>
            <person name="Ball S.L."/>
            <person name="Bradley K.W."/>
            <person name="Asai D.J."/>
            <person name="Bowman C.A."/>
            <person name="Russell D.A."/>
            <person name="Pope W.H."/>
            <person name="Jacobs-Sera D."/>
            <person name="Hendrix R.W."/>
            <person name="Hatfull G.F."/>
        </authorList>
    </citation>
    <scope>NUCLEOTIDE SEQUENCE</scope>
</reference>
<protein>
    <submittedName>
        <fullName evidence="6">50S ribosomal subunit protein L7/L12</fullName>
    </submittedName>
</protein>
<dbReference type="EMBL" id="CZKA01000037">
    <property type="protein sequence ID" value="CUR57470.1"/>
    <property type="molecule type" value="Genomic_DNA"/>
</dbReference>
<dbReference type="PANTHER" id="PTHR45987:SF4">
    <property type="entry name" value="LARGE RIBOSOMAL SUBUNIT PROTEIN BL12M"/>
    <property type="match status" value="1"/>
</dbReference>
<organism evidence="6">
    <name type="scientific">metagenome</name>
    <dbReference type="NCBI Taxonomy" id="256318"/>
    <lineage>
        <taxon>unclassified sequences</taxon>
        <taxon>metagenomes</taxon>
    </lineage>
</organism>
<evidence type="ECO:0000256" key="1">
    <source>
        <dbReference type="ARBA" id="ARBA00007197"/>
    </source>
</evidence>
<evidence type="ECO:0000259" key="4">
    <source>
        <dbReference type="Pfam" id="PF00542"/>
    </source>
</evidence>